<comment type="caution">
    <text evidence="2">The sequence shown here is derived from an EMBL/GenBank/DDBJ whole genome shotgun (WGS) entry which is preliminary data.</text>
</comment>
<feature type="transmembrane region" description="Helical" evidence="1">
    <location>
        <begin position="84"/>
        <end position="103"/>
    </location>
</feature>
<keyword evidence="3" id="KW-1185">Reference proteome</keyword>
<reference evidence="3" key="1">
    <citation type="journal article" date="2019" name="Int. J. Syst. Evol. Microbiol.">
        <title>The Global Catalogue of Microorganisms (GCM) 10K type strain sequencing project: providing services to taxonomists for standard genome sequencing and annotation.</title>
        <authorList>
            <consortium name="The Broad Institute Genomics Platform"/>
            <consortium name="The Broad Institute Genome Sequencing Center for Infectious Disease"/>
            <person name="Wu L."/>
            <person name="Ma J."/>
        </authorList>
    </citation>
    <scope>NUCLEOTIDE SEQUENCE [LARGE SCALE GENOMIC DNA]</scope>
    <source>
        <strain evidence="3">JCM 30346</strain>
    </source>
</reference>
<dbReference type="Proteomes" id="UP001596137">
    <property type="component" value="Unassembled WGS sequence"/>
</dbReference>
<sequence length="226" mass="23552">MMTPATTRRLLACGAIGGPFFVAAFLVEGATREGYNPLRHPVSSLALGDLGWTQTANFLITGALMLAFAVGLRPALLPGRGARWAPLLVGMYAIGLIGAGVFVTDPVNGYPPGTPDKVTMTTSGTLHDLFSAPVFLALPIACVVLAVRFFGARSIGWGVYSLVTPVLFLAAFFLASLGFSGVEGLIDAGGMYQRISIVIGWGYLSLLALHLLRSGAADRQAGQPVG</sequence>
<feature type="transmembrane region" description="Helical" evidence="1">
    <location>
        <begin position="53"/>
        <end position="72"/>
    </location>
</feature>
<keyword evidence="1" id="KW-0472">Membrane</keyword>
<evidence type="ECO:0000313" key="3">
    <source>
        <dbReference type="Proteomes" id="UP001596137"/>
    </source>
</evidence>
<protein>
    <submittedName>
        <fullName evidence="2">DUF998 domain-containing protein</fullName>
    </submittedName>
</protein>
<feature type="transmembrane region" description="Helical" evidence="1">
    <location>
        <begin position="130"/>
        <end position="150"/>
    </location>
</feature>
<proteinExistence type="predicted"/>
<evidence type="ECO:0000256" key="1">
    <source>
        <dbReference type="SAM" id="Phobius"/>
    </source>
</evidence>
<accession>A0ABW1NUT1</accession>
<feature type="transmembrane region" description="Helical" evidence="1">
    <location>
        <begin position="157"/>
        <end position="179"/>
    </location>
</feature>
<keyword evidence="1" id="KW-0812">Transmembrane</keyword>
<dbReference type="InterPro" id="IPR009339">
    <property type="entry name" value="DUF998"/>
</dbReference>
<keyword evidence="1" id="KW-1133">Transmembrane helix</keyword>
<dbReference type="RefSeq" id="WP_380762595.1">
    <property type="nucleotide sequence ID" value="NZ_JBHSRF010000107.1"/>
</dbReference>
<dbReference type="Pfam" id="PF06197">
    <property type="entry name" value="DUF998"/>
    <property type="match status" value="1"/>
</dbReference>
<name>A0ABW1NUT1_9ACTN</name>
<gene>
    <name evidence="2" type="ORF">ACFP1K_37570</name>
</gene>
<evidence type="ECO:0000313" key="2">
    <source>
        <dbReference type="EMBL" id="MFC6086925.1"/>
    </source>
</evidence>
<feature type="transmembrane region" description="Helical" evidence="1">
    <location>
        <begin position="191"/>
        <end position="212"/>
    </location>
</feature>
<dbReference type="EMBL" id="JBHSRF010000107">
    <property type="protein sequence ID" value="MFC6086925.1"/>
    <property type="molecule type" value="Genomic_DNA"/>
</dbReference>
<organism evidence="2 3">
    <name type="scientific">Sphaerisporangium aureirubrum</name>
    <dbReference type="NCBI Taxonomy" id="1544736"/>
    <lineage>
        <taxon>Bacteria</taxon>
        <taxon>Bacillati</taxon>
        <taxon>Actinomycetota</taxon>
        <taxon>Actinomycetes</taxon>
        <taxon>Streptosporangiales</taxon>
        <taxon>Streptosporangiaceae</taxon>
        <taxon>Sphaerisporangium</taxon>
    </lineage>
</organism>